<feature type="transmembrane region" description="Helical" evidence="7">
    <location>
        <begin position="183"/>
        <end position="208"/>
    </location>
</feature>
<dbReference type="Gene3D" id="1.10.3720.10">
    <property type="entry name" value="MetI-like"/>
    <property type="match status" value="1"/>
</dbReference>
<keyword evidence="4 7" id="KW-0812">Transmembrane</keyword>
<dbReference type="PANTHER" id="PTHR43744:SF9">
    <property type="entry name" value="POLYGALACTURONAN_RHAMNOGALACTURONAN TRANSPORT SYSTEM PERMEASE PROTEIN YTCP"/>
    <property type="match status" value="1"/>
</dbReference>
<accession>A0ABN8GPB2</accession>
<dbReference type="InterPro" id="IPR035906">
    <property type="entry name" value="MetI-like_sf"/>
</dbReference>
<keyword evidence="6 7" id="KW-0472">Membrane</keyword>
<feature type="transmembrane region" description="Helical" evidence="7">
    <location>
        <begin position="109"/>
        <end position="129"/>
    </location>
</feature>
<evidence type="ECO:0000256" key="3">
    <source>
        <dbReference type="ARBA" id="ARBA00022475"/>
    </source>
</evidence>
<dbReference type="Pfam" id="PF00528">
    <property type="entry name" value="BPD_transp_1"/>
    <property type="match status" value="1"/>
</dbReference>
<evidence type="ECO:0000256" key="7">
    <source>
        <dbReference type="RuleBase" id="RU363032"/>
    </source>
</evidence>
<gene>
    <name evidence="9" type="primary">araQ_8</name>
    <name evidence="9" type="ORF">PAECIP111893_03068</name>
</gene>
<feature type="transmembrane region" description="Helical" evidence="7">
    <location>
        <begin position="73"/>
        <end position="97"/>
    </location>
</feature>
<evidence type="ECO:0000256" key="4">
    <source>
        <dbReference type="ARBA" id="ARBA00022692"/>
    </source>
</evidence>
<keyword evidence="10" id="KW-1185">Reference proteome</keyword>
<feature type="transmembrane region" description="Helical" evidence="7">
    <location>
        <begin position="261"/>
        <end position="281"/>
    </location>
</feature>
<dbReference type="CDD" id="cd06261">
    <property type="entry name" value="TM_PBP2"/>
    <property type="match status" value="1"/>
</dbReference>
<feature type="transmembrane region" description="Helical" evidence="7">
    <location>
        <begin position="12"/>
        <end position="33"/>
    </location>
</feature>
<sequence length="296" mass="33197">MEHRIGNRMYHGLMYSIVVLFAVFCVTPFLLVLSSSFTSEESILQHGYNIFPREFDLSAYRVLFLDAGRLIEAYKISIIVTVIGTIASLAITAMLAYPLSLKRFKLRKALNVYTLITILINGGIVPWYIVCVKYLGLQDNLLALIVPYLCMAWNVFLLRSFFQTIPEEISESAKIDGAGEFRIFLSIIVPLAKPALATIGLFISLMYWNDWWLGLTLLNKVELQPLQLLLRTIQSNVQFIATSAQGAEIIRATGGRLPSEGIKMAICIVTIGPIVFLYPFIQRYFIKGLTIGAVKG</sequence>
<dbReference type="InterPro" id="IPR000515">
    <property type="entry name" value="MetI-like"/>
</dbReference>
<feature type="domain" description="ABC transmembrane type-1" evidence="8">
    <location>
        <begin position="74"/>
        <end position="281"/>
    </location>
</feature>
<organism evidence="9 10">
    <name type="scientific">Paenibacillus plantiphilus</name>
    <dbReference type="NCBI Taxonomy" id="2905650"/>
    <lineage>
        <taxon>Bacteria</taxon>
        <taxon>Bacillati</taxon>
        <taxon>Bacillota</taxon>
        <taxon>Bacilli</taxon>
        <taxon>Bacillales</taxon>
        <taxon>Paenibacillaceae</taxon>
        <taxon>Paenibacillus</taxon>
    </lineage>
</organism>
<proteinExistence type="inferred from homology"/>
<evidence type="ECO:0000256" key="2">
    <source>
        <dbReference type="ARBA" id="ARBA00022448"/>
    </source>
</evidence>
<evidence type="ECO:0000256" key="5">
    <source>
        <dbReference type="ARBA" id="ARBA00022989"/>
    </source>
</evidence>
<comment type="similarity">
    <text evidence="7">Belongs to the binding-protein-dependent transport system permease family.</text>
</comment>
<reference evidence="9" key="1">
    <citation type="submission" date="2022-01" db="EMBL/GenBank/DDBJ databases">
        <authorList>
            <person name="Criscuolo A."/>
        </authorList>
    </citation>
    <scope>NUCLEOTIDE SEQUENCE</scope>
    <source>
        <strain evidence="9">CIP111893</strain>
    </source>
</reference>
<evidence type="ECO:0000256" key="1">
    <source>
        <dbReference type="ARBA" id="ARBA00004651"/>
    </source>
</evidence>
<evidence type="ECO:0000256" key="6">
    <source>
        <dbReference type="ARBA" id="ARBA00023136"/>
    </source>
</evidence>
<evidence type="ECO:0000313" key="9">
    <source>
        <dbReference type="EMBL" id="CAH1209592.1"/>
    </source>
</evidence>
<dbReference type="RefSeq" id="WP_236343430.1">
    <property type="nucleotide sequence ID" value="NZ_CAKMMF010000016.1"/>
</dbReference>
<dbReference type="SUPFAM" id="SSF161098">
    <property type="entry name" value="MetI-like"/>
    <property type="match status" value="1"/>
</dbReference>
<keyword evidence="3" id="KW-1003">Cell membrane</keyword>
<dbReference type="PROSITE" id="PS50928">
    <property type="entry name" value="ABC_TM1"/>
    <property type="match status" value="1"/>
</dbReference>
<name>A0ABN8GPB2_9BACL</name>
<dbReference type="Proteomes" id="UP000838686">
    <property type="component" value="Unassembled WGS sequence"/>
</dbReference>
<feature type="transmembrane region" description="Helical" evidence="7">
    <location>
        <begin position="141"/>
        <end position="162"/>
    </location>
</feature>
<comment type="subcellular location">
    <subcellularLocation>
        <location evidence="1 7">Cell membrane</location>
        <topology evidence="1 7">Multi-pass membrane protein</topology>
    </subcellularLocation>
</comment>
<keyword evidence="2 7" id="KW-0813">Transport</keyword>
<dbReference type="EMBL" id="CAKMMF010000016">
    <property type="protein sequence ID" value="CAH1209592.1"/>
    <property type="molecule type" value="Genomic_DNA"/>
</dbReference>
<evidence type="ECO:0000313" key="10">
    <source>
        <dbReference type="Proteomes" id="UP000838686"/>
    </source>
</evidence>
<protein>
    <submittedName>
        <fullName evidence="9">L-arabinose transport system permease protein AraQ</fullName>
    </submittedName>
</protein>
<dbReference type="PANTHER" id="PTHR43744">
    <property type="entry name" value="ABC TRANSPORTER PERMEASE PROTEIN MG189-RELATED-RELATED"/>
    <property type="match status" value="1"/>
</dbReference>
<keyword evidence="5 7" id="KW-1133">Transmembrane helix</keyword>
<evidence type="ECO:0000259" key="8">
    <source>
        <dbReference type="PROSITE" id="PS50928"/>
    </source>
</evidence>
<comment type="caution">
    <text evidence="9">The sequence shown here is derived from an EMBL/GenBank/DDBJ whole genome shotgun (WGS) entry which is preliminary data.</text>
</comment>